<dbReference type="GO" id="GO:1990904">
    <property type="term" value="C:ribonucleoprotein complex"/>
    <property type="evidence" value="ECO:0007669"/>
    <property type="project" value="UniProtKB-KW"/>
</dbReference>
<dbReference type="GO" id="GO:0005840">
    <property type="term" value="C:ribosome"/>
    <property type="evidence" value="ECO:0007669"/>
    <property type="project" value="UniProtKB-KW"/>
</dbReference>
<evidence type="ECO:0000256" key="3">
    <source>
        <dbReference type="ARBA" id="ARBA00023274"/>
    </source>
</evidence>
<keyword evidence="3" id="KW-0687">Ribonucleoprotein</keyword>
<comment type="caution">
    <text evidence="5">The sequence shown here is derived from an EMBL/GenBank/DDBJ whole genome shotgun (WGS) entry which is preliminary data.</text>
</comment>
<dbReference type="Gene3D" id="1.10.455.10">
    <property type="entry name" value="Ribosomal protein S7 domain"/>
    <property type="match status" value="1"/>
</dbReference>
<name>A0A1Y5HJM3_OLEAN</name>
<feature type="non-terminal residue" evidence="5">
    <location>
        <position position="1"/>
    </location>
</feature>
<evidence type="ECO:0000313" key="5">
    <source>
        <dbReference type="EMBL" id="OUS35322.1"/>
    </source>
</evidence>
<dbReference type="Pfam" id="PF00177">
    <property type="entry name" value="Ribosomal_S7"/>
    <property type="match status" value="1"/>
</dbReference>
<keyword evidence="2 5" id="KW-0689">Ribosomal protein</keyword>
<reference evidence="6" key="1">
    <citation type="journal article" date="2017" name="Proc. Natl. Acad. Sci. U.S.A.">
        <title>Simulation of Deepwater Horizon oil plume reveals substrate specialization within a complex community of hydrocarbon degraders.</title>
        <authorList>
            <person name="Hu P."/>
            <person name="Dubinsky E.A."/>
            <person name="Probst A.J."/>
            <person name="Wang J."/>
            <person name="Sieber C.M.K."/>
            <person name="Tom L.M."/>
            <person name="Gardinali P."/>
            <person name="Banfield J.F."/>
            <person name="Atlas R.M."/>
            <person name="Andersen G.L."/>
        </authorList>
    </citation>
    <scope>NUCLEOTIDE SEQUENCE [LARGE SCALE GENOMIC DNA]</scope>
</reference>
<gene>
    <name evidence="5" type="ORF">A9R00_12100</name>
</gene>
<accession>A0A1Y5HJM3</accession>
<evidence type="ECO:0000313" key="6">
    <source>
        <dbReference type="Proteomes" id="UP000227088"/>
    </source>
</evidence>
<proteinExistence type="inferred from homology"/>
<dbReference type="InterPro" id="IPR023798">
    <property type="entry name" value="Ribosomal_uS7_dom"/>
</dbReference>
<protein>
    <submittedName>
        <fullName evidence="5">30S ribosomal protein S7</fullName>
    </submittedName>
</protein>
<organism evidence="5 6">
    <name type="scientific">Oleispira antarctica</name>
    <dbReference type="NCBI Taxonomy" id="188908"/>
    <lineage>
        <taxon>Bacteria</taxon>
        <taxon>Pseudomonadati</taxon>
        <taxon>Pseudomonadota</taxon>
        <taxon>Gammaproteobacteria</taxon>
        <taxon>Oceanospirillales</taxon>
        <taxon>Oceanospirillaceae</taxon>
        <taxon>Oleispira</taxon>
    </lineage>
</organism>
<comment type="similarity">
    <text evidence="1">Belongs to the universal ribosomal protein uS7 family.</text>
</comment>
<evidence type="ECO:0000256" key="2">
    <source>
        <dbReference type="ARBA" id="ARBA00022980"/>
    </source>
</evidence>
<sequence>EMIDAAEGKGSAVKKREDVHRMAEANKAFSHYRF</sequence>
<dbReference type="SUPFAM" id="SSF47973">
    <property type="entry name" value="Ribosomal protein S7"/>
    <property type="match status" value="1"/>
</dbReference>
<feature type="domain" description="Small ribosomal subunit protein uS7" evidence="4">
    <location>
        <begin position="1"/>
        <end position="27"/>
    </location>
</feature>
<evidence type="ECO:0000256" key="1">
    <source>
        <dbReference type="ARBA" id="ARBA00007151"/>
    </source>
</evidence>
<dbReference type="AlphaFoldDB" id="A0A1Y5HJM3"/>
<evidence type="ECO:0000259" key="4">
    <source>
        <dbReference type="Pfam" id="PF00177"/>
    </source>
</evidence>
<dbReference type="Proteomes" id="UP000227088">
    <property type="component" value="Unassembled WGS sequence"/>
</dbReference>
<dbReference type="EMBL" id="MABE01000692">
    <property type="protein sequence ID" value="OUS35322.1"/>
    <property type="molecule type" value="Genomic_DNA"/>
</dbReference>
<dbReference type="InterPro" id="IPR036823">
    <property type="entry name" value="Ribosomal_uS7_dom_sf"/>
</dbReference>